<keyword evidence="2" id="KW-1185">Reference proteome</keyword>
<comment type="caution">
    <text evidence="1">The sequence shown here is derived from an EMBL/GenBank/DDBJ whole genome shotgun (WGS) entry which is preliminary data.</text>
</comment>
<dbReference type="Proteomes" id="UP000653644">
    <property type="component" value="Unassembled WGS sequence"/>
</dbReference>
<name>A0ABQ3CTV6_9ACTN</name>
<evidence type="ECO:0000313" key="2">
    <source>
        <dbReference type="Proteomes" id="UP000653644"/>
    </source>
</evidence>
<evidence type="ECO:0000313" key="1">
    <source>
        <dbReference type="EMBL" id="GHA43642.1"/>
    </source>
</evidence>
<reference evidence="2" key="1">
    <citation type="journal article" date="2019" name="Int. J. Syst. Evol. Microbiol.">
        <title>The Global Catalogue of Microorganisms (GCM) 10K type strain sequencing project: providing services to taxonomists for standard genome sequencing and annotation.</title>
        <authorList>
            <consortium name="The Broad Institute Genomics Platform"/>
            <consortium name="The Broad Institute Genome Sequencing Center for Infectious Disease"/>
            <person name="Wu L."/>
            <person name="Ma J."/>
        </authorList>
    </citation>
    <scope>NUCLEOTIDE SEQUENCE [LARGE SCALE GENOMIC DNA]</scope>
    <source>
        <strain evidence="2">JCM 4733</strain>
    </source>
</reference>
<accession>A0ABQ3CTV6</accession>
<protein>
    <submittedName>
        <fullName evidence="1">Uncharacterized protein</fullName>
    </submittedName>
</protein>
<organism evidence="1 2">
    <name type="scientific">Streptomyces canarius</name>
    <dbReference type="NCBI Taxonomy" id="285453"/>
    <lineage>
        <taxon>Bacteria</taxon>
        <taxon>Bacillati</taxon>
        <taxon>Actinomycetota</taxon>
        <taxon>Actinomycetes</taxon>
        <taxon>Kitasatosporales</taxon>
        <taxon>Streptomycetaceae</taxon>
        <taxon>Streptomyces</taxon>
    </lineage>
</organism>
<sequence length="119" mass="12136">MAGAVAPALAVSFVKSPVVDGGRAGRITGTEGSSTGAAAILSWFERGGRWTVPRRFACFTFRAAANSTCARRTSPSAGRDPVRGVHGRGVRVIVPPGVEVAVGGIGVMGAFERPASRSP</sequence>
<gene>
    <name evidence="1" type="ORF">GCM10010345_55350</name>
</gene>
<proteinExistence type="predicted"/>
<dbReference type="EMBL" id="BMVN01000021">
    <property type="protein sequence ID" value="GHA43642.1"/>
    <property type="molecule type" value="Genomic_DNA"/>
</dbReference>